<reference evidence="2" key="1">
    <citation type="submission" date="2022-11" db="EMBL/GenBank/DDBJ databases">
        <authorList>
            <person name="Kikuchi T."/>
        </authorList>
    </citation>
    <scope>NUCLEOTIDE SEQUENCE</scope>
    <source>
        <strain evidence="2">PS1010</strain>
    </source>
</reference>
<evidence type="ECO:0000313" key="2">
    <source>
        <dbReference type="EMBL" id="CAI5455028.1"/>
    </source>
</evidence>
<evidence type="ECO:0000256" key="1">
    <source>
        <dbReference type="SAM" id="MobiDB-lite"/>
    </source>
</evidence>
<dbReference type="EMBL" id="CANHGI010000006">
    <property type="protein sequence ID" value="CAI5455028.1"/>
    <property type="molecule type" value="Genomic_DNA"/>
</dbReference>
<protein>
    <submittedName>
        <fullName evidence="2">Uncharacterized protein</fullName>
    </submittedName>
</protein>
<evidence type="ECO:0000313" key="3">
    <source>
        <dbReference type="Proteomes" id="UP001152747"/>
    </source>
</evidence>
<keyword evidence="3" id="KW-1185">Reference proteome</keyword>
<feature type="region of interest" description="Disordered" evidence="1">
    <location>
        <begin position="343"/>
        <end position="365"/>
    </location>
</feature>
<dbReference type="Proteomes" id="UP001152747">
    <property type="component" value="Unassembled WGS sequence"/>
</dbReference>
<dbReference type="AlphaFoldDB" id="A0A9P1J184"/>
<organism evidence="2 3">
    <name type="scientific">Caenorhabditis angaria</name>
    <dbReference type="NCBI Taxonomy" id="860376"/>
    <lineage>
        <taxon>Eukaryota</taxon>
        <taxon>Metazoa</taxon>
        <taxon>Ecdysozoa</taxon>
        <taxon>Nematoda</taxon>
        <taxon>Chromadorea</taxon>
        <taxon>Rhabditida</taxon>
        <taxon>Rhabditina</taxon>
        <taxon>Rhabditomorpha</taxon>
        <taxon>Rhabditoidea</taxon>
        <taxon>Rhabditidae</taxon>
        <taxon>Peloderinae</taxon>
        <taxon>Caenorhabditis</taxon>
    </lineage>
</organism>
<sequence>MGLCYRLYIRFKSKIPQFRTIVSYFSELLYRFGVMHRTYNYEDFSDKFRKNETVYYANPAETEVLNNVKVWVQHSNFFGQSTQSADEYFSLESQPIRQTRTLPATPEYIPIKGSIQHQFQYEVVDRDYELALTEKPHNPVYQSLSAPVQGKQKPSEKDFDKIMNDYLAWIEAGKTGVTVRKRRKLPELPKPTSTNYGTFEHYLELSGGQQEEPTYAEVREYSGIKTCIIAFLQVQRQINNYMFNGERNNYFQNYRPHVIIAEKVGMNSAENAQLRRDFHSNSTSMESSVDDYEIFRQAQRTPLNARSVSATVDDHRRSITQTIEENPRIKYLRALEMMSSSDQCTANSSFETTTSSQNEDDSNKVSKRFSKHFWDVADRHGKDSKAAKDTFHNRYFGKVGHHVVEMANRGSGEKIESDDDKEDDEKLKKKELARNAFRNGVHGETLEDGLEVEETRPPSITNDYWKTSRKHNHQYHHIF</sequence>
<accession>A0A9P1J184</accession>
<feature type="compositionally biased region" description="Polar residues" evidence="1">
    <location>
        <begin position="343"/>
        <end position="357"/>
    </location>
</feature>
<gene>
    <name evidence="2" type="ORF">CAMP_LOCUS17665</name>
</gene>
<dbReference type="OrthoDB" id="10680076at2759"/>
<name>A0A9P1J184_9PELO</name>
<comment type="caution">
    <text evidence="2">The sequence shown here is derived from an EMBL/GenBank/DDBJ whole genome shotgun (WGS) entry which is preliminary data.</text>
</comment>
<proteinExistence type="predicted"/>